<evidence type="ECO:0000259" key="1">
    <source>
        <dbReference type="Pfam" id="PF04063"/>
    </source>
</evidence>
<evidence type="ECO:0000313" key="2">
    <source>
        <dbReference type="EMBL" id="NWS32614.1"/>
    </source>
</evidence>
<dbReference type="AlphaFoldDB" id="A0A7K5EIZ5"/>
<protein>
    <submittedName>
        <fullName evidence="2">HGH1 protein</fullName>
    </submittedName>
</protein>
<dbReference type="Gene3D" id="1.25.10.10">
    <property type="entry name" value="Leucine-rich Repeat Variant"/>
    <property type="match status" value="1"/>
</dbReference>
<sequence length="85" mass="9301">RALGPGAEASLLRALSSARPPAELGALLWNLSQEPEGRRVLLERSGRVVRRLLELLRCEERALRRGAVGALRNCCFEHGKGWGNG</sequence>
<accession>A0A7K5EIZ5</accession>
<dbReference type="Pfam" id="PF04063">
    <property type="entry name" value="DUF383"/>
    <property type="match status" value="1"/>
</dbReference>
<evidence type="ECO:0000313" key="3">
    <source>
        <dbReference type="Proteomes" id="UP000573697"/>
    </source>
</evidence>
<dbReference type="Proteomes" id="UP000573697">
    <property type="component" value="Unassembled WGS sequence"/>
</dbReference>
<dbReference type="EMBL" id="VYXF01008883">
    <property type="protein sequence ID" value="NWS32614.1"/>
    <property type="molecule type" value="Genomic_DNA"/>
</dbReference>
<feature type="non-terminal residue" evidence="2">
    <location>
        <position position="85"/>
    </location>
</feature>
<name>A0A7K5EIZ5_POLCE</name>
<keyword evidence="3" id="KW-1185">Reference proteome</keyword>
<dbReference type="SUPFAM" id="SSF48371">
    <property type="entry name" value="ARM repeat"/>
    <property type="match status" value="1"/>
</dbReference>
<feature type="domain" description="Protein HGH1 N-terminal" evidence="1">
    <location>
        <begin position="24"/>
        <end position="78"/>
    </location>
</feature>
<reference evidence="2 3" key="1">
    <citation type="submission" date="2019-09" db="EMBL/GenBank/DDBJ databases">
        <title>Bird 10,000 Genomes (B10K) Project - Family phase.</title>
        <authorList>
            <person name="Zhang G."/>
        </authorList>
    </citation>
    <scope>NUCLEOTIDE SEQUENCE [LARGE SCALE GENOMIC DNA]</scope>
    <source>
        <strain evidence="2">B10K-DU-001-66</strain>
        <tissue evidence="2">Muscle</tissue>
    </source>
</reference>
<comment type="caution">
    <text evidence="2">The sequence shown here is derived from an EMBL/GenBank/DDBJ whole genome shotgun (WGS) entry which is preliminary data.</text>
</comment>
<dbReference type="InterPro" id="IPR011989">
    <property type="entry name" value="ARM-like"/>
</dbReference>
<dbReference type="InterPro" id="IPR007205">
    <property type="entry name" value="Protein_HGH1_N"/>
</dbReference>
<feature type="non-terminal residue" evidence="2">
    <location>
        <position position="1"/>
    </location>
</feature>
<dbReference type="InterPro" id="IPR016024">
    <property type="entry name" value="ARM-type_fold"/>
</dbReference>
<proteinExistence type="predicted"/>
<organism evidence="2 3">
    <name type="scientific">Polioptila caerulea</name>
    <name type="common">Blue-grey gnatcatcher</name>
    <dbReference type="NCBI Taxonomy" id="66707"/>
    <lineage>
        <taxon>Eukaryota</taxon>
        <taxon>Metazoa</taxon>
        <taxon>Chordata</taxon>
        <taxon>Craniata</taxon>
        <taxon>Vertebrata</taxon>
        <taxon>Euteleostomi</taxon>
        <taxon>Archelosauria</taxon>
        <taxon>Archosauria</taxon>
        <taxon>Dinosauria</taxon>
        <taxon>Saurischia</taxon>
        <taxon>Theropoda</taxon>
        <taxon>Coelurosauria</taxon>
        <taxon>Aves</taxon>
        <taxon>Neognathae</taxon>
        <taxon>Neoaves</taxon>
        <taxon>Telluraves</taxon>
        <taxon>Australaves</taxon>
        <taxon>Passeriformes</taxon>
        <taxon>Certhiidae</taxon>
        <taxon>Polioptilinae</taxon>
        <taxon>Polioptila</taxon>
    </lineage>
</organism>
<gene>
    <name evidence="2" type="primary">Hgh1</name>
    <name evidence="2" type="ORF">POLCAE_R15470</name>
</gene>